<protein>
    <submittedName>
        <fullName evidence="3">Uncharacterized protein</fullName>
    </submittedName>
</protein>
<name>A0A0L0CM75_LUCCU</name>
<dbReference type="OrthoDB" id="7994888at2759"/>
<organism evidence="3 4">
    <name type="scientific">Lucilia cuprina</name>
    <name type="common">Green bottle fly</name>
    <name type="synonym">Australian sheep blowfly</name>
    <dbReference type="NCBI Taxonomy" id="7375"/>
    <lineage>
        <taxon>Eukaryota</taxon>
        <taxon>Metazoa</taxon>
        <taxon>Ecdysozoa</taxon>
        <taxon>Arthropoda</taxon>
        <taxon>Hexapoda</taxon>
        <taxon>Insecta</taxon>
        <taxon>Pterygota</taxon>
        <taxon>Neoptera</taxon>
        <taxon>Endopterygota</taxon>
        <taxon>Diptera</taxon>
        <taxon>Brachycera</taxon>
        <taxon>Muscomorpha</taxon>
        <taxon>Oestroidea</taxon>
        <taxon>Calliphoridae</taxon>
        <taxon>Luciliinae</taxon>
        <taxon>Lucilia</taxon>
    </lineage>
</organism>
<dbReference type="Proteomes" id="UP000037069">
    <property type="component" value="Unassembled WGS sequence"/>
</dbReference>
<feature type="compositionally biased region" description="Basic residues" evidence="1">
    <location>
        <begin position="503"/>
        <end position="521"/>
    </location>
</feature>
<accession>A0A0L0CM75</accession>
<dbReference type="STRING" id="7375.A0A0L0CM75"/>
<evidence type="ECO:0000256" key="2">
    <source>
        <dbReference type="SAM" id="Phobius"/>
    </source>
</evidence>
<keyword evidence="4" id="KW-1185">Reference proteome</keyword>
<dbReference type="InterPro" id="IPR031901">
    <property type="entry name" value="Unpaired"/>
</dbReference>
<keyword evidence="2" id="KW-0472">Membrane</keyword>
<dbReference type="OMA" id="LHTINID"/>
<evidence type="ECO:0000313" key="3">
    <source>
        <dbReference type="EMBL" id="KNC32554.1"/>
    </source>
</evidence>
<dbReference type="Pfam" id="PF15972">
    <property type="entry name" value="Unpaired"/>
    <property type="match status" value="1"/>
</dbReference>
<dbReference type="GO" id="GO:0007259">
    <property type="term" value="P:cell surface receptor signaling pathway via JAK-STAT"/>
    <property type="evidence" value="ECO:0007669"/>
    <property type="project" value="InterPro"/>
</dbReference>
<evidence type="ECO:0000313" key="4">
    <source>
        <dbReference type="Proteomes" id="UP000037069"/>
    </source>
</evidence>
<keyword evidence="2" id="KW-1133">Transmembrane helix</keyword>
<sequence>VDCMAGTVIFKKQNNNNNKKANLNITLHSTPASICCCLWLQQPQVVESNNNKCNTNIKSMQPNIHNYCPNSSCNTTDDRILTNYNYNIQKTVKQHQQQSTKQRPLTLSVAVIIMSLSILLIQMPTMVDSKSIYVESAASSSSADDIPQSVAETSAELESKLLLSMYNEAQTSEQDTSAQTHESSAANSLSLDELTAVEVLRHIQRSQQHQRERRMRLRKRHARDLIISKYLDEKNGQQLEWKNPCNIDRVNMEAEQPQINKQLMYQVLKKFERDVLIEFEIINATTNTISISDMEQWDLHQDMYKFLPKLKANGNIALSRWYRNMQVYVASFGHLARLQYKYDMKKRMFAGDTSEELNALLKSARFMLCELESTINGSAPNNNLKKLKTISRKAMNDRLNFETRHHLSNGHVVEPSSKDLKFAKSSYFQFLLNMHKILHHKLQNKGKRYGLTDSTEDNFSNTIIVGDDNSSLDTNAIFKSDSSLSVGESIEILFKTSTTTKKPQTHRRRTHKRKSAKLPEA</sequence>
<comment type="caution">
    <text evidence="3">The sequence shown here is derived from an EMBL/GenBank/DDBJ whole genome shotgun (WGS) entry which is preliminary data.</text>
</comment>
<reference evidence="3 4" key="1">
    <citation type="journal article" date="2015" name="Nat. Commun.">
        <title>Lucilia cuprina genome unlocks parasitic fly biology to underpin future interventions.</title>
        <authorList>
            <person name="Anstead C.A."/>
            <person name="Korhonen P.K."/>
            <person name="Young N.D."/>
            <person name="Hall R.S."/>
            <person name="Jex A.R."/>
            <person name="Murali S.C."/>
            <person name="Hughes D.S."/>
            <person name="Lee S.F."/>
            <person name="Perry T."/>
            <person name="Stroehlein A.J."/>
            <person name="Ansell B.R."/>
            <person name="Breugelmans B."/>
            <person name="Hofmann A."/>
            <person name="Qu J."/>
            <person name="Dugan S."/>
            <person name="Lee S.L."/>
            <person name="Chao H."/>
            <person name="Dinh H."/>
            <person name="Han Y."/>
            <person name="Doddapaneni H.V."/>
            <person name="Worley K.C."/>
            <person name="Muzny D.M."/>
            <person name="Ioannidis P."/>
            <person name="Waterhouse R.M."/>
            <person name="Zdobnov E.M."/>
            <person name="James P.J."/>
            <person name="Bagnall N.H."/>
            <person name="Kotze A.C."/>
            <person name="Gibbs R.A."/>
            <person name="Richards S."/>
            <person name="Batterham P."/>
            <person name="Gasser R.B."/>
        </authorList>
    </citation>
    <scope>NUCLEOTIDE SEQUENCE [LARGE SCALE GENOMIC DNA]</scope>
    <source>
        <strain evidence="3 4">LS</strain>
        <tissue evidence="3">Full body</tissue>
    </source>
</reference>
<feature type="non-terminal residue" evidence="3">
    <location>
        <position position="1"/>
    </location>
</feature>
<proteinExistence type="predicted"/>
<dbReference type="EMBL" id="JRES01000302">
    <property type="protein sequence ID" value="KNC32554.1"/>
    <property type="molecule type" value="Genomic_DNA"/>
</dbReference>
<dbReference type="GO" id="GO:0001700">
    <property type="term" value="P:embryonic development via the syncytial blastoderm"/>
    <property type="evidence" value="ECO:0007669"/>
    <property type="project" value="InterPro"/>
</dbReference>
<keyword evidence="2" id="KW-0812">Transmembrane</keyword>
<evidence type="ECO:0000256" key="1">
    <source>
        <dbReference type="SAM" id="MobiDB-lite"/>
    </source>
</evidence>
<dbReference type="AlphaFoldDB" id="A0A0L0CM75"/>
<gene>
    <name evidence="3" type="ORF">FF38_03109</name>
</gene>
<feature type="transmembrane region" description="Helical" evidence="2">
    <location>
        <begin position="105"/>
        <end position="123"/>
    </location>
</feature>
<feature type="region of interest" description="Disordered" evidence="1">
    <location>
        <begin position="497"/>
        <end position="521"/>
    </location>
</feature>